<dbReference type="EMBL" id="CM000131">
    <property type="protein sequence ID" value="EAZ00475.1"/>
    <property type="molecule type" value="Genomic_DNA"/>
</dbReference>
<dbReference type="Gramene" id="BGIOSGA022676-TA">
    <property type="protein sequence ID" value="BGIOSGA022676-PA"/>
    <property type="gene ID" value="BGIOSGA022676"/>
</dbReference>
<feature type="compositionally biased region" description="Gly residues" evidence="1">
    <location>
        <begin position="40"/>
        <end position="52"/>
    </location>
</feature>
<feature type="region of interest" description="Disordered" evidence="1">
    <location>
        <begin position="36"/>
        <end position="61"/>
    </location>
</feature>
<feature type="compositionally biased region" description="Basic and acidic residues" evidence="1">
    <location>
        <begin position="80"/>
        <end position="89"/>
    </location>
</feature>
<dbReference type="AlphaFoldDB" id="A2YBL4"/>
<feature type="region of interest" description="Disordered" evidence="1">
    <location>
        <begin position="80"/>
        <end position="103"/>
    </location>
</feature>
<evidence type="ECO:0000313" key="2">
    <source>
        <dbReference type="EMBL" id="EAZ00475.1"/>
    </source>
</evidence>
<feature type="compositionally biased region" description="Polar residues" evidence="1">
    <location>
        <begin position="93"/>
        <end position="103"/>
    </location>
</feature>
<organism evidence="2 3">
    <name type="scientific">Oryza sativa subsp. indica</name>
    <name type="common">Rice</name>
    <dbReference type="NCBI Taxonomy" id="39946"/>
    <lineage>
        <taxon>Eukaryota</taxon>
        <taxon>Viridiplantae</taxon>
        <taxon>Streptophyta</taxon>
        <taxon>Embryophyta</taxon>
        <taxon>Tracheophyta</taxon>
        <taxon>Spermatophyta</taxon>
        <taxon>Magnoliopsida</taxon>
        <taxon>Liliopsida</taxon>
        <taxon>Poales</taxon>
        <taxon>Poaceae</taxon>
        <taxon>BOP clade</taxon>
        <taxon>Oryzoideae</taxon>
        <taxon>Oryzeae</taxon>
        <taxon>Oryzinae</taxon>
        <taxon>Oryza</taxon>
        <taxon>Oryza sativa</taxon>
    </lineage>
</organism>
<reference evidence="2 3" key="1">
    <citation type="journal article" date="2005" name="PLoS Biol.">
        <title>The genomes of Oryza sativa: a history of duplications.</title>
        <authorList>
            <person name="Yu J."/>
            <person name="Wang J."/>
            <person name="Lin W."/>
            <person name="Li S."/>
            <person name="Li H."/>
            <person name="Zhou J."/>
            <person name="Ni P."/>
            <person name="Dong W."/>
            <person name="Hu S."/>
            <person name="Zeng C."/>
            <person name="Zhang J."/>
            <person name="Zhang Y."/>
            <person name="Li R."/>
            <person name="Xu Z."/>
            <person name="Li S."/>
            <person name="Li X."/>
            <person name="Zheng H."/>
            <person name="Cong L."/>
            <person name="Lin L."/>
            <person name="Yin J."/>
            <person name="Geng J."/>
            <person name="Li G."/>
            <person name="Shi J."/>
            <person name="Liu J."/>
            <person name="Lv H."/>
            <person name="Li J."/>
            <person name="Wang J."/>
            <person name="Deng Y."/>
            <person name="Ran L."/>
            <person name="Shi X."/>
            <person name="Wang X."/>
            <person name="Wu Q."/>
            <person name="Li C."/>
            <person name="Ren X."/>
            <person name="Wang J."/>
            <person name="Wang X."/>
            <person name="Li D."/>
            <person name="Liu D."/>
            <person name="Zhang X."/>
            <person name="Ji Z."/>
            <person name="Zhao W."/>
            <person name="Sun Y."/>
            <person name="Zhang Z."/>
            <person name="Bao J."/>
            <person name="Han Y."/>
            <person name="Dong L."/>
            <person name="Ji J."/>
            <person name="Chen P."/>
            <person name="Wu S."/>
            <person name="Liu J."/>
            <person name="Xiao Y."/>
            <person name="Bu D."/>
            <person name="Tan J."/>
            <person name="Yang L."/>
            <person name="Ye C."/>
            <person name="Zhang J."/>
            <person name="Xu J."/>
            <person name="Zhou Y."/>
            <person name="Yu Y."/>
            <person name="Zhang B."/>
            <person name="Zhuang S."/>
            <person name="Wei H."/>
            <person name="Liu B."/>
            <person name="Lei M."/>
            <person name="Yu H."/>
            <person name="Li Y."/>
            <person name="Xu H."/>
            <person name="Wei S."/>
            <person name="He X."/>
            <person name="Fang L."/>
            <person name="Zhang Z."/>
            <person name="Zhang Y."/>
            <person name="Huang X."/>
            <person name="Su Z."/>
            <person name="Tong W."/>
            <person name="Li J."/>
            <person name="Tong Z."/>
            <person name="Li S."/>
            <person name="Ye J."/>
            <person name="Wang L."/>
            <person name="Fang L."/>
            <person name="Lei T."/>
            <person name="Chen C."/>
            <person name="Chen H."/>
            <person name="Xu Z."/>
            <person name="Li H."/>
            <person name="Huang H."/>
            <person name="Zhang F."/>
            <person name="Xu H."/>
            <person name="Li N."/>
            <person name="Zhao C."/>
            <person name="Li S."/>
            <person name="Dong L."/>
            <person name="Huang Y."/>
            <person name="Li L."/>
            <person name="Xi Y."/>
            <person name="Qi Q."/>
            <person name="Li W."/>
            <person name="Zhang B."/>
            <person name="Hu W."/>
            <person name="Zhang Y."/>
            <person name="Tian X."/>
            <person name="Jiao Y."/>
            <person name="Liang X."/>
            <person name="Jin J."/>
            <person name="Gao L."/>
            <person name="Zheng W."/>
            <person name="Hao B."/>
            <person name="Liu S."/>
            <person name="Wang W."/>
            <person name="Yuan L."/>
            <person name="Cao M."/>
            <person name="McDermott J."/>
            <person name="Samudrala R."/>
            <person name="Wang J."/>
            <person name="Wong G.K."/>
            <person name="Yang H."/>
        </authorList>
    </citation>
    <scope>NUCLEOTIDE SEQUENCE [LARGE SCALE GENOMIC DNA]</scope>
    <source>
        <strain evidence="3">cv. 93-11</strain>
    </source>
</reference>
<protein>
    <submittedName>
        <fullName evidence="2">Uncharacterized protein</fullName>
    </submittedName>
</protein>
<gene>
    <name evidence="2" type="ORF">OsI_22497</name>
</gene>
<accession>A2YBL4</accession>
<dbReference type="Proteomes" id="UP000007015">
    <property type="component" value="Chromosome 6"/>
</dbReference>
<sequence>MEGHQICNFCRRWIGGVHGSATEDGEEKTSMGMARKRQWGWGGGGCGRGGGGRGDEVGEDTAAGLQGCGDDGAVAPGMERRCSTCEERRGRRSQPSNTANDKM</sequence>
<name>A2YBL4_ORYSI</name>
<keyword evidence="3" id="KW-1185">Reference proteome</keyword>
<evidence type="ECO:0000256" key="1">
    <source>
        <dbReference type="SAM" id="MobiDB-lite"/>
    </source>
</evidence>
<evidence type="ECO:0000313" key="3">
    <source>
        <dbReference type="Proteomes" id="UP000007015"/>
    </source>
</evidence>
<proteinExistence type="predicted"/>
<dbReference type="HOGENOM" id="CLU_2268253_0_0_1"/>